<feature type="signal peptide" evidence="4">
    <location>
        <begin position="1"/>
        <end position="27"/>
    </location>
</feature>
<dbReference type="SMART" id="SM00710">
    <property type="entry name" value="PbH1"/>
    <property type="match status" value="3"/>
</dbReference>
<dbReference type="InterPro" id="IPR007742">
    <property type="entry name" value="NosD_dom"/>
</dbReference>
<dbReference type="InterPro" id="IPR051465">
    <property type="entry name" value="Cell_Envelope_Struct_Comp"/>
</dbReference>
<sequence>MSSPKRKFFIIGLVLAAFWLCFLPAGAARAGGSAEMTLDSSDYMPGATVTVILNDPDCTESIVVVQAGSFVSLPIYVNLEQISPGEYCGVFTLSEPGAGSDDDSDILGVGNNGQITVKYDADGNGQYDDLSATAYVDGIKPVLSFTVPANGASGVSFDTQPLIEVAFSEKILEGDQFDQITVRDSDSNQVVSGIQKTIDFNKLIINHGNYLVCGTEYTVEISAGAVHDRAGNPNNAVVFHFTTRPAREFHVSTAGSDAAGDGTESNPYGTVAGAMSMAMHGDSVVVHDGTYTENITVDKNVIVISLHGRDKTVIQPAAGSGFNLRPAPGVDKILRITGFTVSGAVYGVQVTGMQGGAVYIENNTVSGCTDGIFIDEINDGDIFIQKNDLSGNSGSAVRLGACEGGAAVTVQWNNIVYNGVGLVSDGTNPVDARLNYWNNPHGPSASGVNYGDTVVGNVDFAPWLVGPVDGTEIAPPLSIVAPALPDGYLGLDYLAELPEQGSSGACQWSVYSGGLPDGLELAEGRYVHGTPGEIGTYAFALEANDGTQALYHEVSLTIQPAPDLEPPGVVEKTPGDGAEGVSLNTVITVEFTEPVYADANWGGITVTAAGGAAVPCSGIISGSTLSINLDGLNEHITYIVTVPAGSVRDAVGNATRADIAWSFTTGEAPDTTPPEPVVAQPSAGGLYNGPVTVSGAVYEKHLAAVEVAVRSVAEDVYWDDAGNAWTSIETWNNAQITGQAPNFAFAYQVPAGLDGDYMAFIRAVDGSGNLSPGIQVEYTLDFTAPGIMHTNPGDGARDVAPGAPFSVVFDEPVAAANLEAVHLVDCSTGADVSAEYNLQAALDTAAATLAVTHSPLANGGEYTLHIPAGVVVDRAGNGSGEVAVTFIIVEEMVEQPQQPPDSGSDNDNNNDEQNGSDPDDPSPGGNGGTDDDNSGTSSGQAQYKQVPRQVITFADIQGHWAQKDIEMLAGIDIIRGDANGNFAPDRAITRAEFTALLVRALGIPEVGNNGGWFGDVRRGAWYYGTIAAAGRAGLVSGFDDGAFRPGEPITRQQMAALVVRALRAAGHRVAVTPPERAALLSRFNDRAAISAWAVDEVAVAVKADIVRGVAENILAPGATATRAQAVVAVKRLMKLAGLL</sequence>
<dbReference type="Pfam" id="PF13205">
    <property type="entry name" value="Big_5"/>
    <property type="match status" value="3"/>
</dbReference>
<dbReference type="InterPro" id="IPR032812">
    <property type="entry name" value="SbsA_Ig"/>
</dbReference>
<dbReference type="Pfam" id="PF05048">
    <property type="entry name" value="NosD"/>
    <property type="match status" value="1"/>
</dbReference>
<feature type="domain" description="SLH" evidence="5">
    <location>
        <begin position="1013"/>
        <end position="1072"/>
    </location>
</feature>
<dbReference type="Pfam" id="PF00395">
    <property type="entry name" value="SLH"/>
    <property type="match status" value="3"/>
</dbReference>
<feature type="chain" id="PRO_5039538246" evidence="4">
    <location>
        <begin position="28"/>
        <end position="1139"/>
    </location>
</feature>
<dbReference type="SUPFAM" id="SSF51126">
    <property type="entry name" value="Pectin lyase-like"/>
    <property type="match status" value="1"/>
</dbReference>
<feature type="compositionally biased region" description="Low complexity" evidence="3">
    <location>
        <begin position="900"/>
        <end position="916"/>
    </location>
</feature>
<dbReference type="Gene3D" id="2.160.20.10">
    <property type="entry name" value="Single-stranded right-handed beta-helix, Pectin lyase-like"/>
    <property type="match status" value="1"/>
</dbReference>
<dbReference type="PROSITE" id="PS51272">
    <property type="entry name" value="SLH"/>
    <property type="match status" value="3"/>
</dbReference>
<dbReference type="EMBL" id="FOYM01000009">
    <property type="protein sequence ID" value="SFR03762.1"/>
    <property type="molecule type" value="Genomic_DNA"/>
</dbReference>
<evidence type="ECO:0000256" key="1">
    <source>
        <dbReference type="ARBA" id="ARBA00022729"/>
    </source>
</evidence>
<feature type="region of interest" description="Disordered" evidence="3">
    <location>
        <begin position="895"/>
        <end position="942"/>
    </location>
</feature>
<dbReference type="Gene3D" id="2.60.40.10">
    <property type="entry name" value="Immunoglobulins"/>
    <property type="match status" value="1"/>
</dbReference>
<feature type="domain" description="SLH" evidence="5">
    <location>
        <begin position="948"/>
        <end position="1011"/>
    </location>
</feature>
<dbReference type="STRING" id="39060.SAMN05660706_10989"/>
<keyword evidence="2" id="KW-0677">Repeat</keyword>
<evidence type="ECO:0000256" key="3">
    <source>
        <dbReference type="SAM" id="MobiDB-lite"/>
    </source>
</evidence>
<proteinExistence type="predicted"/>
<dbReference type="InterPro" id="IPR011050">
    <property type="entry name" value="Pectin_lyase_fold/virulence"/>
</dbReference>
<feature type="domain" description="SLH" evidence="5">
    <location>
        <begin position="1080"/>
        <end position="1139"/>
    </location>
</feature>
<evidence type="ECO:0000256" key="4">
    <source>
        <dbReference type="SAM" id="SignalP"/>
    </source>
</evidence>
<keyword evidence="7" id="KW-1185">Reference proteome</keyword>
<dbReference type="PANTHER" id="PTHR43308:SF5">
    <property type="entry name" value="S-LAYER PROTEIN _ PEPTIDOGLYCAN ENDO-BETA-N-ACETYLGLUCOSAMINIDASE"/>
    <property type="match status" value="1"/>
</dbReference>
<keyword evidence="1 4" id="KW-0732">Signal</keyword>
<evidence type="ECO:0000256" key="2">
    <source>
        <dbReference type="ARBA" id="ARBA00022737"/>
    </source>
</evidence>
<dbReference type="InterPro" id="IPR012334">
    <property type="entry name" value="Pectin_lyas_fold"/>
</dbReference>
<dbReference type="InterPro" id="IPR001119">
    <property type="entry name" value="SLH_dom"/>
</dbReference>
<reference evidence="7" key="1">
    <citation type="submission" date="2016-10" db="EMBL/GenBank/DDBJ databases">
        <authorList>
            <person name="Varghese N."/>
            <person name="Submissions S."/>
        </authorList>
    </citation>
    <scope>NUCLEOTIDE SEQUENCE [LARGE SCALE GENOMIC DNA]</scope>
    <source>
        <strain evidence="7">DSM 3669</strain>
    </source>
</reference>
<dbReference type="Proteomes" id="UP000199584">
    <property type="component" value="Unassembled WGS sequence"/>
</dbReference>
<evidence type="ECO:0000313" key="7">
    <source>
        <dbReference type="Proteomes" id="UP000199584"/>
    </source>
</evidence>
<organism evidence="6 7">
    <name type="scientific">Desulfoscipio geothermicus DSM 3669</name>
    <dbReference type="NCBI Taxonomy" id="1121426"/>
    <lineage>
        <taxon>Bacteria</taxon>
        <taxon>Bacillati</taxon>
        <taxon>Bacillota</taxon>
        <taxon>Clostridia</taxon>
        <taxon>Eubacteriales</taxon>
        <taxon>Desulfallaceae</taxon>
        <taxon>Desulfoscipio</taxon>
    </lineage>
</organism>
<gene>
    <name evidence="6" type="ORF">SAMN05660706_10989</name>
</gene>
<evidence type="ECO:0000259" key="5">
    <source>
        <dbReference type="PROSITE" id="PS51272"/>
    </source>
</evidence>
<protein>
    <submittedName>
        <fullName evidence="6">Copper-binding protein (NosD)</fullName>
    </submittedName>
</protein>
<dbReference type="InterPro" id="IPR013783">
    <property type="entry name" value="Ig-like_fold"/>
</dbReference>
<name>A0A1I6DEM9_9FIRM</name>
<accession>A0A1I6DEM9</accession>
<dbReference type="PANTHER" id="PTHR43308">
    <property type="entry name" value="OUTER MEMBRANE PROTEIN ALPHA-RELATED"/>
    <property type="match status" value="1"/>
</dbReference>
<evidence type="ECO:0000313" key="6">
    <source>
        <dbReference type="EMBL" id="SFR03762.1"/>
    </source>
</evidence>
<dbReference type="InterPro" id="IPR006626">
    <property type="entry name" value="PbH1"/>
</dbReference>
<dbReference type="AlphaFoldDB" id="A0A1I6DEM9"/>